<dbReference type="InterPro" id="IPR036388">
    <property type="entry name" value="WH-like_DNA-bd_sf"/>
</dbReference>
<dbReference type="InterPro" id="IPR046348">
    <property type="entry name" value="SIS_dom_sf"/>
</dbReference>
<keyword evidence="1" id="KW-0805">Transcription regulation</keyword>
<name>A0A094QF86_9ZZZZ</name>
<dbReference type="PROSITE" id="PS51071">
    <property type="entry name" value="HTH_RPIR"/>
    <property type="match status" value="1"/>
</dbReference>
<dbReference type="SUPFAM" id="SSF53697">
    <property type="entry name" value="SIS domain"/>
    <property type="match status" value="1"/>
</dbReference>
<protein>
    <recommendedName>
        <fullName evidence="8">RpiR family transcriptional regulator</fullName>
    </recommendedName>
</protein>
<dbReference type="CDD" id="cd05013">
    <property type="entry name" value="SIS_RpiR"/>
    <property type="match status" value="1"/>
</dbReference>
<evidence type="ECO:0000313" key="7">
    <source>
        <dbReference type="EMBL" id="KGA20914.1"/>
    </source>
</evidence>
<evidence type="ECO:0000259" key="6">
    <source>
        <dbReference type="PROSITE" id="PS51464"/>
    </source>
</evidence>
<evidence type="ECO:0008006" key="8">
    <source>
        <dbReference type="Google" id="ProtNLM"/>
    </source>
</evidence>
<dbReference type="Pfam" id="PF01380">
    <property type="entry name" value="SIS"/>
    <property type="match status" value="1"/>
</dbReference>
<evidence type="ECO:0000256" key="1">
    <source>
        <dbReference type="ARBA" id="ARBA00023015"/>
    </source>
</evidence>
<dbReference type="Gene3D" id="3.40.50.10490">
    <property type="entry name" value="Glucose-6-phosphate isomerase like protein, domain 1"/>
    <property type="match status" value="1"/>
</dbReference>
<evidence type="ECO:0000256" key="4">
    <source>
        <dbReference type="SAM" id="MobiDB-lite"/>
    </source>
</evidence>
<dbReference type="InterPro" id="IPR047640">
    <property type="entry name" value="RpiR-like"/>
</dbReference>
<dbReference type="PANTHER" id="PTHR30514:SF1">
    <property type="entry name" value="HTH-TYPE TRANSCRIPTIONAL REGULATOR HEXR-RELATED"/>
    <property type="match status" value="1"/>
</dbReference>
<proteinExistence type="predicted"/>
<dbReference type="InterPro" id="IPR009057">
    <property type="entry name" value="Homeodomain-like_sf"/>
</dbReference>
<keyword evidence="2" id="KW-0238">DNA-binding</keyword>
<dbReference type="Gene3D" id="1.10.10.10">
    <property type="entry name" value="Winged helix-like DNA-binding domain superfamily/Winged helix DNA-binding domain"/>
    <property type="match status" value="1"/>
</dbReference>
<dbReference type="PROSITE" id="PS51464">
    <property type="entry name" value="SIS"/>
    <property type="match status" value="1"/>
</dbReference>
<dbReference type="Pfam" id="PF01418">
    <property type="entry name" value="HTH_6"/>
    <property type="match status" value="1"/>
</dbReference>
<feature type="domain" description="HTH rpiR-type" evidence="5">
    <location>
        <begin position="14"/>
        <end position="90"/>
    </location>
</feature>
<feature type="domain" description="SIS" evidence="6">
    <location>
        <begin position="141"/>
        <end position="281"/>
    </location>
</feature>
<dbReference type="PANTHER" id="PTHR30514">
    <property type="entry name" value="GLUCOKINASE"/>
    <property type="match status" value="1"/>
</dbReference>
<evidence type="ECO:0000256" key="2">
    <source>
        <dbReference type="ARBA" id="ARBA00023125"/>
    </source>
</evidence>
<evidence type="ECO:0000256" key="3">
    <source>
        <dbReference type="ARBA" id="ARBA00023163"/>
    </source>
</evidence>
<feature type="compositionally biased region" description="Polar residues" evidence="4">
    <location>
        <begin position="319"/>
        <end position="330"/>
    </location>
</feature>
<dbReference type="AlphaFoldDB" id="A0A094QF86"/>
<dbReference type="SUPFAM" id="SSF46689">
    <property type="entry name" value="Homeodomain-like"/>
    <property type="match status" value="1"/>
</dbReference>
<dbReference type="EMBL" id="JNSL01000018">
    <property type="protein sequence ID" value="KGA20914.1"/>
    <property type="molecule type" value="Genomic_DNA"/>
</dbReference>
<dbReference type="InterPro" id="IPR000281">
    <property type="entry name" value="HTH_RpiR"/>
</dbReference>
<evidence type="ECO:0000259" key="5">
    <source>
        <dbReference type="PROSITE" id="PS51071"/>
    </source>
</evidence>
<dbReference type="GO" id="GO:0097367">
    <property type="term" value="F:carbohydrate derivative binding"/>
    <property type="evidence" value="ECO:0007669"/>
    <property type="project" value="InterPro"/>
</dbReference>
<dbReference type="GO" id="GO:0003700">
    <property type="term" value="F:DNA-binding transcription factor activity"/>
    <property type="evidence" value="ECO:0007669"/>
    <property type="project" value="InterPro"/>
</dbReference>
<reference evidence="7" key="1">
    <citation type="submission" date="2014-06" db="EMBL/GenBank/DDBJ databases">
        <title>Key roles for freshwater Actinobacteria revealed by deep metagenomic sequencing.</title>
        <authorList>
            <person name="Ghai R."/>
            <person name="Mizuno C.M."/>
            <person name="Picazo A."/>
            <person name="Camacho A."/>
            <person name="Rodriguez-Valera F."/>
        </authorList>
    </citation>
    <scope>NUCLEOTIDE SEQUENCE</scope>
</reference>
<dbReference type="GO" id="GO:1901135">
    <property type="term" value="P:carbohydrate derivative metabolic process"/>
    <property type="evidence" value="ECO:0007669"/>
    <property type="project" value="InterPro"/>
</dbReference>
<dbReference type="InterPro" id="IPR035472">
    <property type="entry name" value="RpiR-like_SIS"/>
</dbReference>
<comment type="caution">
    <text evidence="7">The sequence shown here is derived from an EMBL/GenBank/DDBJ whole genome shotgun (WGS) entry which is preliminary data.</text>
</comment>
<feature type="region of interest" description="Disordered" evidence="4">
    <location>
        <begin position="305"/>
        <end position="330"/>
    </location>
</feature>
<organism evidence="7">
    <name type="scientific">freshwater metagenome</name>
    <dbReference type="NCBI Taxonomy" id="449393"/>
    <lineage>
        <taxon>unclassified sequences</taxon>
        <taxon>metagenomes</taxon>
        <taxon>ecological metagenomes</taxon>
    </lineage>
</organism>
<keyword evidence="3" id="KW-0804">Transcription</keyword>
<accession>A0A094QF86</accession>
<sequence length="330" mass="35998">MRASSESIVEFNRINPILSAQNNFQDLGDQEQRCALILINEPSVIIRSSISDFADYAKTSQATVVRFAKKLGFVGYPHLKLAVVASMGFQVGSQAQGAEELELGIKPDDPMDTMIEKLMNTTISTVRMTRNLVDQEEIARLVEQISKSNLVATYGAGASNLVAKDCQLKFARLGKAAIHFHDNHQALSSIGMFSEGDILILVSHSGKTVELLSVMNEFKAQGVLIATITNDSNSQLARQSDFVLLTQAERRAIRIGATVSRVAQLFIVDYLTMAWAQRSWASAKTASEAASDAVTRSNNATSVDIKNWSKQGSVPARVSKSSTVRGKNER</sequence>
<dbReference type="GO" id="GO:0003677">
    <property type="term" value="F:DNA binding"/>
    <property type="evidence" value="ECO:0007669"/>
    <property type="project" value="UniProtKB-KW"/>
</dbReference>
<gene>
    <name evidence="7" type="ORF">GM51_4570</name>
</gene>
<dbReference type="InterPro" id="IPR001347">
    <property type="entry name" value="SIS_dom"/>
</dbReference>